<dbReference type="InterPro" id="IPR049383">
    <property type="entry name" value="UbiD-like_N"/>
</dbReference>
<evidence type="ECO:0000259" key="13">
    <source>
        <dbReference type="Pfam" id="PF20695"/>
    </source>
</evidence>
<evidence type="ECO:0000313" key="15">
    <source>
        <dbReference type="EMBL" id="OFV66759.1"/>
    </source>
</evidence>
<feature type="domain" description="3-octaprenyl-4-hydroxybenzoate carboxy-lyase-like C-terminal" evidence="14">
    <location>
        <begin position="282"/>
        <end position="403"/>
    </location>
</feature>
<dbReference type="InterPro" id="IPR049381">
    <property type="entry name" value="UbiD-like_C"/>
</dbReference>
<keyword evidence="3" id="KW-0288">FMN</keyword>
<evidence type="ECO:0000256" key="8">
    <source>
        <dbReference type="ARBA" id="ARBA00049727"/>
    </source>
</evidence>
<dbReference type="InterPro" id="IPR048304">
    <property type="entry name" value="UbiD_Rift_dom"/>
</dbReference>
<keyword evidence="3" id="KW-0285">Flavoprotein</keyword>
<comment type="similarity">
    <text evidence="2">Belongs to the UbiD family.</text>
</comment>
<evidence type="ECO:0000256" key="7">
    <source>
        <dbReference type="ARBA" id="ARBA00049583"/>
    </source>
</evidence>
<dbReference type="EC" id="4.1.1.126" evidence="8"/>
<dbReference type="Proteomes" id="UP000185779">
    <property type="component" value="Unassembled WGS sequence"/>
</dbReference>
<feature type="domain" description="3-octaprenyl-4-hydroxybenzoate carboxy-lyase-like Rift-related" evidence="12">
    <location>
        <begin position="91"/>
        <end position="277"/>
    </location>
</feature>
<evidence type="ECO:0000256" key="10">
    <source>
        <dbReference type="ARBA" id="ARBA00049936"/>
    </source>
</evidence>
<accession>A0A1F2P611</accession>
<dbReference type="EMBL" id="LYOR01000001">
    <property type="protein sequence ID" value="OFV66759.1"/>
    <property type="molecule type" value="Genomic_DNA"/>
</dbReference>
<dbReference type="SUPFAM" id="SSF143968">
    <property type="entry name" value="UbiD C-terminal domain-like"/>
    <property type="match status" value="1"/>
</dbReference>
<dbReference type="PATRIC" id="fig|1839936.3.peg.52"/>
<dbReference type="PANTHER" id="PTHR30108">
    <property type="entry name" value="3-OCTAPRENYL-4-HYDROXYBENZOATE CARBOXY-LYASE-RELATED"/>
    <property type="match status" value="1"/>
</dbReference>
<dbReference type="GO" id="GO:0016831">
    <property type="term" value="F:carboxy-lyase activity"/>
    <property type="evidence" value="ECO:0007669"/>
    <property type="project" value="UniProtKB-KW"/>
</dbReference>
<evidence type="ECO:0000256" key="1">
    <source>
        <dbReference type="ARBA" id="ARBA00005092"/>
    </source>
</evidence>
<proteinExistence type="inferred from homology"/>
<evidence type="ECO:0000256" key="2">
    <source>
        <dbReference type="ARBA" id="ARBA00010021"/>
    </source>
</evidence>
<reference evidence="15" key="1">
    <citation type="submission" date="2016-05" db="EMBL/GenBank/DDBJ databases">
        <title>Microbial consortia oxidize butane by reversing methanogenesis.</title>
        <authorList>
            <person name="Laso-Perez R."/>
            <person name="Richter M."/>
            <person name="Wegener G."/>
            <person name="Musat F."/>
        </authorList>
    </citation>
    <scope>NUCLEOTIDE SEQUENCE [LARGE SCALE GENOMIC DNA]</scope>
    <source>
        <strain evidence="15">BOX1</strain>
    </source>
</reference>
<dbReference type="Pfam" id="PF20695">
    <property type="entry name" value="UbiD_N"/>
    <property type="match status" value="1"/>
</dbReference>
<gene>
    <name evidence="15" type="ORF">SBU_000052</name>
</gene>
<dbReference type="GO" id="GO:0005737">
    <property type="term" value="C:cytoplasm"/>
    <property type="evidence" value="ECO:0007669"/>
    <property type="project" value="TreeGrafter"/>
</dbReference>
<dbReference type="NCBIfam" id="TIGR00148">
    <property type="entry name" value="UbiD family decarboxylase"/>
    <property type="match status" value="1"/>
</dbReference>
<evidence type="ECO:0000259" key="14">
    <source>
        <dbReference type="Pfam" id="PF20696"/>
    </source>
</evidence>
<evidence type="ECO:0000256" key="11">
    <source>
        <dbReference type="SAM" id="MobiDB-lite"/>
    </source>
</evidence>
<dbReference type="Pfam" id="PF01977">
    <property type="entry name" value="UbiD"/>
    <property type="match status" value="1"/>
</dbReference>
<comment type="function">
    <text evidence="7">Catalyzes the conversion of trans-anhydromevalonate 5-phosphate (tAHMP) into isopentenyl phosphate. Involved in the archaeal mevalonate (MVA) pathway, which provides fundamental precursors for isoprenoid biosynthesis, such as isopentenyl diphosphate (IPP) and dimethylallyl diphosphate (DMAPP).</text>
</comment>
<evidence type="ECO:0000313" key="16">
    <source>
        <dbReference type="Proteomes" id="UP000185779"/>
    </source>
</evidence>
<feature type="region of interest" description="Disordered" evidence="11">
    <location>
        <begin position="384"/>
        <end position="403"/>
    </location>
</feature>
<dbReference type="InterPro" id="IPR002830">
    <property type="entry name" value="UbiD"/>
</dbReference>
<comment type="catalytic activity">
    <reaction evidence="6">
        <text>(2E)-3-methyl-5-phosphooxypent-2-enoate + H(+) = isopentenyl phosphate + CO2</text>
        <dbReference type="Rhea" id="RHEA:78971"/>
        <dbReference type="ChEBI" id="CHEBI:15378"/>
        <dbReference type="ChEBI" id="CHEBI:16526"/>
        <dbReference type="ChEBI" id="CHEBI:65078"/>
        <dbReference type="ChEBI" id="CHEBI:229665"/>
        <dbReference type="EC" id="4.1.1.126"/>
    </reaction>
    <physiologicalReaction direction="left-to-right" evidence="6">
        <dbReference type="Rhea" id="RHEA:78972"/>
    </physiologicalReaction>
</comment>
<evidence type="ECO:0000256" key="9">
    <source>
        <dbReference type="ARBA" id="ARBA00049754"/>
    </source>
</evidence>
<evidence type="ECO:0000259" key="12">
    <source>
        <dbReference type="Pfam" id="PF01977"/>
    </source>
</evidence>
<comment type="caution">
    <text evidence="15">The sequence shown here is derived from an EMBL/GenBank/DDBJ whole genome shotgun (WGS) entry which is preliminary data.</text>
</comment>
<organism evidence="15 16">
    <name type="scientific">Candidatus Syntropharchaeum butanivorans</name>
    <dbReference type="NCBI Taxonomy" id="1839936"/>
    <lineage>
        <taxon>Archaea</taxon>
        <taxon>Methanobacteriati</taxon>
        <taxon>Methanobacteriota</taxon>
        <taxon>Stenosarchaea group</taxon>
        <taxon>Methanomicrobia</taxon>
        <taxon>Methanosarcinales</taxon>
        <taxon>ANME-2 cluster</taxon>
        <taxon>Candidatus Syntropharchaeum</taxon>
    </lineage>
</organism>
<dbReference type="PANTHER" id="PTHR30108:SF21">
    <property type="entry name" value="4-HYDROXYBENZOATE DECARBOXYLASE"/>
    <property type="match status" value="1"/>
</dbReference>
<dbReference type="Gene3D" id="3.40.1670.10">
    <property type="entry name" value="UbiD C-terminal domain-like"/>
    <property type="match status" value="1"/>
</dbReference>
<keyword evidence="4" id="KW-0456">Lyase</keyword>
<protein>
    <recommendedName>
        <fullName evidence="9">Anhydromevalonate phosphate decarboxylase</fullName>
        <ecNumber evidence="8">4.1.1.126</ecNumber>
    </recommendedName>
</protein>
<evidence type="ECO:0000256" key="4">
    <source>
        <dbReference type="ARBA" id="ARBA00022793"/>
    </source>
</evidence>
<dbReference type="STRING" id="1839936.SBU_000052"/>
<evidence type="ECO:0000256" key="3">
    <source>
        <dbReference type="ARBA" id="ARBA00022643"/>
    </source>
</evidence>
<dbReference type="Pfam" id="PF20696">
    <property type="entry name" value="UbiD_C"/>
    <property type="match status" value="1"/>
</dbReference>
<comment type="cofactor">
    <cofactor evidence="10">
        <name>prenylated FMN</name>
        <dbReference type="ChEBI" id="CHEBI:87746"/>
    </cofactor>
</comment>
<keyword evidence="16" id="KW-1185">Reference proteome</keyword>
<name>A0A1F2P611_9EURY</name>
<keyword evidence="4" id="KW-0210">Decarboxylase</keyword>
<sequence>MGLREFMNELKERGDLVEIDDPVSSDLDACRIAREIERPILFKNLSGMRACINLISSREILSRVLGVEPDKIAPRLADLPLKGEVRIVDDSPAREVIRRADLSTLPIMRFFERDGGAYITAGIIVTEFDGVRNASFHRMMVIGKNKVVARLVPPRHTYMLHKKAKEQGKGLKVGIVIGPDPVILFAAATRVEPGREFEYASALRGGPVELFRLDNGICVPHAEIVLEGEIERDECAREGPFVDITGTYDRVRLEPVITLDKIYHREDPIYHSIIPGGMEHQLLMGVPYEPVILRGVRHVADARNVILTRGGCTYLHAAISIRKVREGDGKNAIIAAFAAAPSLKQVVVVDEDIDILDPIELEYAIATRVRWDEDLVMVRGARGSSLDPSAAEDGTSTKVGIDATKPLGRRGAFERVTS</sequence>
<evidence type="ECO:0000256" key="5">
    <source>
        <dbReference type="ARBA" id="ARBA00023229"/>
    </source>
</evidence>
<dbReference type="AlphaFoldDB" id="A0A1F2P611"/>
<keyword evidence="5" id="KW-0414">Isoprene biosynthesis</keyword>
<comment type="pathway">
    <text evidence="1">Isoprenoid biosynthesis; isopentenyl diphosphate biosynthesis via mevalonate pathway.</text>
</comment>
<evidence type="ECO:0000256" key="6">
    <source>
        <dbReference type="ARBA" id="ARBA00049054"/>
    </source>
</evidence>
<dbReference type="SUPFAM" id="SSF50475">
    <property type="entry name" value="FMN-binding split barrel"/>
    <property type="match status" value="1"/>
</dbReference>
<feature type="domain" description="3-octaprenyl-4-hydroxybenzoate carboxy-lyase-like N-terminal" evidence="13">
    <location>
        <begin position="8"/>
        <end position="78"/>
    </location>
</feature>